<feature type="domain" description="Response regulatory" evidence="6">
    <location>
        <begin position="2"/>
        <end position="119"/>
    </location>
</feature>
<dbReference type="PANTHER" id="PTHR48111">
    <property type="entry name" value="REGULATOR OF RPOS"/>
    <property type="match status" value="1"/>
</dbReference>
<dbReference type="RefSeq" id="WP_013388615.1">
    <property type="nucleotide sequence ID" value="NC_014633.1"/>
</dbReference>
<dbReference type="Gene3D" id="1.10.10.10">
    <property type="entry name" value="Winged helix-like DNA-binding domain superfamily/Winged helix DNA-binding domain"/>
    <property type="match status" value="1"/>
</dbReference>
<dbReference type="SMART" id="SM00862">
    <property type="entry name" value="Trans_reg_C"/>
    <property type="match status" value="1"/>
</dbReference>
<dbReference type="PROSITE" id="PS50110">
    <property type="entry name" value="RESPONSE_REGULATORY"/>
    <property type="match status" value="1"/>
</dbReference>
<dbReference type="Pfam" id="PF00072">
    <property type="entry name" value="Response_reg"/>
    <property type="match status" value="1"/>
</dbReference>
<dbReference type="InterPro" id="IPR001789">
    <property type="entry name" value="Sig_transdc_resp-reg_receiver"/>
</dbReference>
<dbReference type="OrthoDB" id="86474at2"/>
<evidence type="ECO:0000256" key="2">
    <source>
        <dbReference type="ARBA" id="ARBA00023012"/>
    </source>
</evidence>
<dbReference type="InterPro" id="IPR036388">
    <property type="entry name" value="WH-like_DNA-bd_sf"/>
</dbReference>
<evidence type="ECO:0000259" key="6">
    <source>
        <dbReference type="PROSITE" id="PS50110"/>
    </source>
</evidence>
<protein>
    <submittedName>
        <fullName evidence="8">Two component transcriptional regulator, winged helix family</fullName>
    </submittedName>
</protein>
<sequence length="231" mass="26714">MKVLIVEDDIEIQQLVGYFFKKDGYEVQFAGDGLDGLKFLKAFKPELVILDIMLPSLDGKNFTKIVRELPDQYGDPIIIMLTAKTEIEDVLEGLELGANDYMKKPFDPRELILRAKKLISGEMRESKRVSFAGVVVDDERHLVTENDVEVELSKKEYDLLHLLFNNKGIVLSREKILDRVWQTNYYSGDRSVDIYISKLRDKLKSISKNIRTVKGVGYKLEDRKEYSSKER</sequence>
<evidence type="ECO:0000313" key="9">
    <source>
        <dbReference type="Proteomes" id="UP000006875"/>
    </source>
</evidence>
<geneLocation type="plasmid" evidence="8 9">
    <name>pILYOP01</name>
</geneLocation>
<dbReference type="InterPro" id="IPR039420">
    <property type="entry name" value="WalR-like"/>
</dbReference>
<keyword evidence="1 4" id="KW-0597">Phosphoprotein</keyword>
<keyword evidence="2" id="KW-0902">Two-component regulatory system</keyword>
<dbReference type="InterPro" id="IPR016032">
    <property type="entry name" value="Sig_transdc_resp-reg_C-effctor"/>
</dbReference>
<dbReference type="SUPFAM" id="SSF52172">
    <property type="entry name" value="CheY-like"/>
    <property type="match status" value="1"/>
</dbReference>
<dbReference type="SMART" id="SM00448">
    <property type="entry name" value="REC"/>
    <property type="match status" value="1"/>
</dbReference>
<dbReference type="KEGG" id="ipo:Ilyop_2191"/>
<evidence type="ECO:0000256" key="1">
    <source>
        <dbReference type="ARBA" id="ARBA00022553"/>
    </source>
</evidence>
<dbReference type="GO" id="GO:0006355">
    <property type="term" value="P:regulation of DNA-templated transcription"/>
    <property type="evidence" value="ECO:0007669"/>
    <property type="project" value="InterPro"/>
</dbReference>
<dbReference type="Proteomes" id="UP000006875">
    <property type="component" value="Plasmid pILYOP01"/>
</dbReference>
<dbReference type="InterPro" id="IPR011006">
    <property type="entry name" value="CheY-like_superfamily"/>
</dbReference>
<dbReference type="CDD" id="cd00383">
    <property type="entry name" value="trans_reg_C"/>
    <property type="match status" value="1"/>
</dbReference>
<feature type="modified residue" description="4-aspartylphosphate" evidence="4">
    <location>
        <position position="51"/>
    </location>
</feature>
<proteinExistence type="predicted"/>
<keyword evidence="8" id="KW-0614">Plasmid</keyword>
<evidence type="ECO:0000256" key="3">
    <source>
        <dbReference type="ARBA" id="ARBA00023125"/>
    </source>
</evidence>
<evidence type="ECO:0000256" key="5">
    <source>
        <dbReference type="PROSITE-ProRule" id="PRU01091"/>
    </source>
</evidence>
<keyword evidence="9" id="KW-1185">Reference proteome</keyword>
<dbReference type="FunFam" id="1.10.10.10:FF:000018">
    <property type="entry name" value="DNA-binding response regulator ResD"/>
    <property type="match status" value="1"/>
</dbReference>
<dbReference type="PROSITE" id="PS51755">
    <property type="entry name" value="OMPR_PHOB"/>
    <property type="match status" value="1"/>
</dbReference>
<dbReference type="Pfam" id="PF00486">
    <property type="entry name" value="Trans_reg_C"/>
    <property type="match status" value="1"/>
</dbReference>
<feature type="domain" description="OmpR/PhoB-type" evidence="7">
    <location>
        <begin position="126"/>
        <end position="222"/>
    </location>
</feature>
<dbReference type="GO" id="GO:0032993">
    <property type="term" value="C:protein-DNA complex"/>
    <property type="evidence" value="ECO:0007669"/>
    <property type="project" value="TreeGrafter"/>
</dbReference>
<dbReference type="GO" id="GO:0005829">
    <property type="term" value="C:cytosol"/>
    <property type="evidence" value="ECO:0007669"/>
    <property type="project" value="TreeGrafter"/>
</dbReference>
<keyword evidence="3 5" id="KW-0238">DNA-binding</keyword>
<dbReference type="EMBL" id="CP002282">
    <property type="protein sequence ID" value="ADO83954.1"/>
    <property type="molecule type" value="Genomic_DNA"/>
</dbReference>
<evidence type="ECO:0000259" key="7">
    <source>
        <dbReference type="PROSITE" id="PS51755"/>
    </source>
</evidence>
<evidence type="ECO:0000313" key="8">
    <source>
        <dbReference type="EMBL" id="ADO83954.1"/>
    </source>
</evidence>
<dbReference type="GO" id="GO:0000156">
    <property type="term" value="F:phosphorelay response regulator activity"/>
    <property type="evidence" value="ECO:0007669"/>
    <property type="project" value="TreeGrafter"/>
</dbReference>
<evidence type="ECO:0000256" key="4">
    <source>
        <dbReference type="PROSITE-ProRule" id="PRU00169"/>
    </source>
</evidence>
<accession>E3HCH8</accession>
<dbReference type="Gene3D" id="3.40.50.2300">
    <property type="match status" value="1"/>
</dbReference>
<gene>
    <name evidence="8" type="ordered locus">Ilyop_2191</name>
</gene>
<feature type="DNA-binding region" description="OmpR/PhoB-type" evidence="5">
    <location>
        <begin position="126"/>
        <end position="222"/>
    </location>
</feature>
<dbReference type="AlphaFoldDB" id="E3HCH8"/>
<dbReference type="PANTHER" id="PTHR48111:SF40">
    <property type="entry name" value="PHOSPHATE REGULON TRANSCRIPTIONAL REGULATORY PROTEIN PHOB"/>
    <property type="match status" value="1"/>
</dbReference>
<dbReference type="GO" id="GO:0000976">
    <property type="term" value="F:transcription cis-regulatory region binding"/>
    <property type="evidence" value="ECO:0007669"/>
    <property type="project" value="TreeGrafter"/>
</dbReference>
<name>E3HCH8_ILYPC</name>
<dbReference type="SUPFAM" id="SSF46894">
    <property type="entry name" value="C-terminal effector domain of the bipartite response regulators"/>
    <property type="match status" value="1"/>
</dbReference>
<reference evidence="8 9" key="1">
    <citation type="journal article" date="2010" name="Stand. Genomic Sci.">
        <title>Complete genome sequence of Ilyobacter polytropus type strain (CuHbu1).</title>
        <authorList>
            <person name="Sikorski J."/>
            <person name="Chertkov O."/>
            <person name="Lapidus A."/>
            <person name="Nolan M."/>
            <person name="Lucas S."/>
            <person name="Del Rio T.G."/>
            <person name="Tice H."/>
            <person name="Cheng J.F."/>
            <person name="Tapia R."/>
            <person name="Han C."/>
            <person name="Goodwin L."/>
            <person name="Pitluck S."/>
            <person name="Liolios K."/>
            <person name="Ivanova N."/>
            <person name="Mavromatis K."/>
            <person name="Mikhailova N."/>
            <person name="Pati A."/>
            <person name="Chen A."/>
            <person name="Palaniappan K."/>
            <person name="Land M."/>
            <person name="Hauser L."/>
            <person name="Chang Y.J."/>
            <person name="Jeffries C.D."/>
            <person name="Brambilla E."/>
            <person name="Yasawong M."/>
            <person name="Rohde M."/>
            <person name="Pukall R."/>
            <person name="Spring S."/>
            <person name="Goker M."/>
            <person name="Woyke T."/>
            <person name="Bristow J."/>
            <person name="Eisen J.A."/>
            <person name="Markowitz V."/>
            <person name="Hugenholtz P."/>
            <person name="Kyrpides N.C."/>
            <person name="Klenk H.P."/>
        </authorList>
    </citation>
    <scope>NUCLEOTIDE SEQUENCE [LARGE SCALE GENOMIC DNA]</scope>
    <source>
        <strain evidence="9">ATCC 51220 / DSM 2926 / LMG 16218 / CuHBu1</strain>
        <plasmid evidence="9">pILYOP01</plasmid>
    </source>
</reference>
<organism evidence="8 9">
    <name type="scientific">Ilyobacter polytropus (strain ATCC 51220 / DSM 2926 / LMG 16218 / CuHBu1)</name>
    <dbReference type="NCBI Taxonomy" id="572544"/>
    <lineage>
        <taxon>Bacteria</taxon>
        <taxon>Fusobacteriati</taxon>
        <taxon>Fusobacteriota</taxon>
        <taxon>Fusobacteriia</taxon>
        <taxon>Fusobacteriales</taxon>
        <taxon>Fusobacteriaceae</taxon>
        <taxon>Ilyobacter</taxon>
    </lineage>
</organism>
<dbReference type="HOGENOM" id="CLU_000445_30_4_0"/>
<dbReference type="InterPro" id="IPR001867">
    <property type="entry name" value="OmpR/PhoB-type_DNA-bd"/>
</dbReference>